<feature type="domain" description="Peptidoglycan recognition protein family" evidence="3">
    <location>
        <begin position="2"/>
        <end position="131"/>
    </location>
</feature>
<dbReference type="InterPro" id="IPR002502">
    <property type="entry name" value="Amidase_domain"/>
</dbReference>
<evidence type="ECO:0000313" key="5">
    <source>
        <dbReference type="Proteomes" id="UP000217545"/>
    </source>
</evidence>
<protein>
    <submittedName>
        <fullName evidence="4">Negative regulator of beta-lactamase expression</fullName>
        <ecNumber evidence="4">3.5.1.28</ecNumber>
    </submittedName>
</protein>
<dbReference type="PANTHER" id="PTHR11022">
    <property type="entry name" value="PEPTIDOGLYCAN RECOGNITION PROTEIN"/>
    <property type="match status" value="1"/>
</dbReference>
<comment type="similarity">
    <text evidence="1">Belongs to the N-acetylmuramoyl-L-alanine amidase 2 family.</text>
</comment>
<dbReference type="SUPFAM" id="SSF55846">
    <property type="entry name" value="N-acetylmuramoyl-L-alanine amidase-like"/>
    <property type="match status" value="1"/>
</dbReference>
<proteinExistence type="inferred from homology"/>
<dbReference type="RefSeq" id="WP_024097639.1">
    <property type="nucleotide sequence ID" value="NZ_CP010588.1"/>
</dbReference>
<accession>A0AAC9Z8M9</accession>
<evidence type="ECO:0000256" key="1">
    <source>
        <dbReference type="ARBA" id="ARBA00007553"/>
    </source>
</evidence>
<dbReference type="InterPro" id="IPR006619">
    <property type="entry name" value="PGRP_domain_met/bac"/>
</dbReference>
<dbReference type="GO" id="GO:0009253">
    <property type="term" value="P:peptidoglycan catabolic process"/>
    <property type="evidence" value="ECO:0007669"/>
    <property type="project" value="InterPro"/>
</dbReference>
<evidence type="ECO:0000313" key="4">
    <source>
        <dbReference type="EMBL" id="ATF06296.1"/>
    </source>
</evidence>
<dbReference type="GeneID" id="31846625"/>
<dbReference type="Pfam" id="PF01510">
    <property type="entry name" value="Amidase_2"/>
    <property type="match status" value="1"/>
</dbReference>
<dbReference type="InterPro" id="IPR036505">
    <property type="entry name" value="Amidase/PGRP_sf"/>
</dbReference>
<dbReference type="EMBL" id="CP010784">
    <property type="protein sequence ID" value="ATF06296.1"/>
    <property type="molecule type" value="Genomic_DNA"/>
</dbReference>
<evidence type="ECO:0000259" key="3">
    <source>
        <dbReference type="SMART" id="SM00701"/>
    </source>
</evidence>
<dbReference type="SMART" id="SM00644">
    <property type="entry name" value="Ami_2"/>
    <property type="match status" value="1"/>
</dbReference>
<keyword evidence="4" id="KW-0378">Hydrolase</keyword>
<dbReference type="GO" id="GO:0008745">
    <property type="term" value="F:N-acetylmuramoyl-L-alanine amidase activity"/>
    <property type="evidence" value="ECO:0007669"/>
    <property type="project" value="UniProtKB-EC"/>
</dbReference>
<dbReference type="GO" id="GO:0008270">
    <property type="term" value="F:zinc ion binding"/>
    <property type="evidence" value="ECO:0007669"/>
    <property type="project" value="InterPro"/>
</dbReference>
<gene>
    <name evidence="4" type="ORF">PhaeoP63_02230</name>
</gene>
<dbReference type="PANTHER" id="PTHR11022:SF41">
    <property type="entry name" value="PEPTIDOGLYCAN-RECOGNITION PROTEIN LC-RELATED"/>
    <property type="match status" value="1"/>
</dbReference>
<dbReference type="AlphaFoldDB" id="A0AAC9Z8M9"/>
<organism evidence="4 5">
    <name type="scientific">Phaeobacter gallaeciensis</name>
    <dbReference type="NCBI Taxonomy" id="60890"/>
    <lineage>
        <taxon>Bacteria</taxon>
        <taxon>Pseudomonadati</taxon>
        <taxon>Pseudomonadota</taxon>
        <taxon>Alphaproteobacteria</taxon>
        <taxon>Rhodobacterales</taxon>
        <taxon>Roseobacteraceae</taxon>
        <taxon>Phaeobacter</taxon>
    </lineage>
</organism>
<evidence type="ECO:0000259" key="2">
    <source>
        <dbReference type="SMART" id="SM00644"/>
    </source>
</evidence>
<dbReference type="CDD" id="cd06583">
    <property type="entry name" value="PGRP"/>
    <property type="match status" value="1"/>
</dbReference>
<sequence>MSYKPDGQVKYIVIHYSATAVEDDVSAEDIDRMHKRRGFREIGYHWYIRKSGSIEMGRDMSQPGRFEAGAHSKGENSISVGICFEGGVRKAAMNTGFDSRTPAQTRAMIEIIDKMLERFPGAVVRGHRDMPGAATQCPGFDAAGWWDEVQRKRNARPWWLTLINSLLKGFRK</sequence>
<name>A0AAC9Z8M9_9RHOB</name>
<dbReference type="SMART" id="SM00701">
    <property type="entry name" value="PGRP"/>
    <property type="match status" value="1"/>
</dbReference>
<dbReference type="InterPro" id="IPR015510">
    <property type="entry name" value="PGRP"/>
</dbReference>
<dbReference type="EC" id="3.5.1.28" evidence="4"/>
<dbReference type="Proteomes" id="UP000217545">
    <property type="component" value="Chromosome"/>
</dbReference>
<reference evidence="4 5" key="1">
    <citation type="journal article" date="2017" name="Front. Microbiol.">
        <title>Phaeobacter piscinae sp. nov., a species of the Roseobacter group and potential aquaculture probiont.</title>
        <authorList>
            <person name="Sonnenschein E.C."/>
            <person name="Phippen C.B.W."/>
            <person name="Nielsen K.F."/>
            <person name="Mateiu R.V."/>
            <person name="Melchiorsen J."/>
            <person name="Gram L."/>
            <person name="Overmann J."/>
            <person name="Freese H.M."/>
        </authorList>
    </citation>
    <scope>NUCLEOTIDE SEQUENCE [LARGE SCALE GENOMIC DNA]</scope>
    <source>
        <strain evidence="4 5">P63</strain>
    </source>
</reference>
<feature type="domain" description="N-acetylmuramoyl-L-alanine amidase" evidence="2">
    <location>
        <begin position="2"/>
        <end position="139"/>
    </location>
</feature>
<dbReference type="Gene3D" id="3.40.80.10">
    <property type="entry name" value="Peptidoglycan recognition protein-like"/>
    <property type="match status" value="1"/>
</dbReference>